<feature type="transmembrane region" description="Helical" evidence="6">
    <location>
        <begin position="205"/>
        <end position="227"/>
    </location>
</feature>
<evidence type="ECO:0000313" key="8">
    <source>
        <dbReference type="Proteomes" id="UP000829291"/>
    </source>
</evidence>
<accession>A0A6J0BNW8</accession>
<feature type="region of interest" description="Disordered" evidence="5">
    <location>
        <begin position="50"/>
        <end position="77"/>
    </location>
</feature>
<keyword evidence="3 6" id="KW-1133">Transmembrane helix</keyword>
<evidence type="ECO:0000256" key="4">
    <source>
        <dbReference type="ARBA" id="ARBA00023136"/>
    </source>
</evidence>
<feature type="transmembrane region" description="Helical" evidence="6">
    <location>
        <begin position="310"/>
        <end position="334"/>
    </location>
</feature>
<keyword evidence="8" id="KW-1185">Reference proteome</keyword>
<dbReference type="KEGG" id="nlo:107221790"/>
<dbReference type="Pfam" id="PF07690">
    <property type="entry name" value="MFS_1"/>
    <property type="match status" value="1"/>
</dbReference>
<dbReference type="GO" id="GO:0005765">
    <property type="term" value="C:lysosomal membrane"/>
    <property type="evidence" value="ECO:0007669"/>
    <property type="project" value="UniProtKB-SubCell"/>
</dbReference>
<dbReference type="RefSeq" id="XP_015516401.2">
    <property type="nucleotide sequence ID" value="XM_015660915.2"/>
</dbReference>
<feature type="transmembrane region" description="Helical" evidence="6">
    <location>
        <begin position="176"/>
        <end position="199"/>
    </location>
</feature>
<dbReference type="PROSITE" id="PS00217">
    <property type="entry name" value="SUGAR_TRANSPORT_2"/>
    <property type="match status" value="1"/>
</dbReference>
<evidence type="ECO:0000313" key="9">
    <source>
        <dbReference type="RefSeq" id="XP_015516401.2"/>
    </source>
</evidence>
<dbReference type="InterPro" id="IPR050382">
    <property type="entry name" value="MFS_Na/Anion_cotransporter"/>
</dbReference>
<dbReference type="SUPFAM" id="SSF103473">
    <property type="entry name" value="MFS general substrate transporter"/>
    <property type="match status" value="1"/>
</dbReference>
<evidence type="ECO:0000256" key="1">
    <source>
        <dbReference type="ARBA" id="ARBA00004141"/>
    </source>
</evidence>
<feature type="region of interest" description="Disordered" evidence="5">
    <location>
        <begin position="484"/>
        <end position="503"/>
    </location>
</feature>
<dbReference type="AlphaFoldDB" id="A0A6J0BNW8"/>
<proteinExistence type="predicted"/>
<reference evidence="9" key="1">
    <citation type="submission" date="2025-08" db="UniProtKB">
        <authorList>
            <consortium name="RefSeq"/>
        </authorList>
    </citation>
    <scope>IDENTIFICATION</scope>
    <source>
        <tissue evidence="9">Thorax and Abdomen</tissue>
    </source>
</reference>
<feature type="transmembrane region" description="Helical" evidence="6">
    <location>
        <begin position="437"/>
        <end position="455"/>
    </location>
</feature>
<organism evidence="9">
    <name type="scientific">Neodiprion lecontei</name>
    <name type="common">Redheaded pine sawfly</name>
    <dbReference type="NCBI Taxonomy" id="441921"/>
    <lineage>
        <taxon>Eukaryota</taxon>
        <taxon>Metazoa</taxon>
        <taxon>Ecdysozoa</taxon>
        <taxon>Arthropoda</taxon>
        <taxon>Hexapoda</taxon>
        <taxon>Insecta</taxon>
        <taxon>Pterygota</taxon>
        <taxon>Neoptera</taxon>
        <taxon>Endopterygota</taxon>
        <taxon>Hymenoptera</taxon>
        <taxon>Tenthredinoidea</taxon>
        <taxon>Diprionidae</taxon>
        <taxon>Diprioninae</taxon>
        <taxon>Neodiprion</taxon>
    </lineage>
</organism>
<protein>
    <submittedName>
        <fullName evidence="9">Inorganic phosphate cotransporter isoform X1</fullName>
    </submittedName>
</protein>
<feature type="transmembrane region" description="Helical" evidence="6">
    <location>
        <begin position="87"/>
        <end position="107"/>
    </location>
</feature>
<dbReference type="CDD" id="cd17318">
    <property type="entry name" value="MFS_SLC17"/>
    <property type="match status" value="1"/>
</dbReference>
<keyword evidence="4 6" id="KW-0472">Membrane</keyword>
<evidence type="ECO:0000256" key="2">
    <source>
        <dbReference type="ARBA" id="ARBA00022692"/>
    </source>
</evidence>
<dbReference type="PANTHER" id="PTHR11662">
    <property type="entry name" value="SOLUTE CARRIER FAMILY 17"/>
    <property type="match status" value="1"/>
</dbReference>
<evidence type="ECO:0000259" key="7">
    <source>
        <dbReference type="PROSITE" id="PS50850"/>
    </source>
</evidence>
<feature type="transmembrane region" description="Helical" evidence="6">
    <location>
        <begin position="346"/>
        <end position="366"/>
    </location>
</feature>
<dbReference type="InterPro" id="IPR036259">
    <property type="entry name" value="MFS_trans_sf"/>
</dbReference>
<dbReference type="Proteomes" id="UP000829291">
    <property type="component" value="Chromosome 7"/>
</dbReference>
<feature type="transmembrane region" description="Helical" evidence="6">
    <location>
        <begin position="114"/>
        <end position="134"/>
    </location>
</feature>
<dbReference type="GO" id="GO:0006820">
    <property type="term" value="P:monoatomic anion transport"/>
    <property type="evidence" value="ECO:0007669"/>
    <property type="project" value="TreeGrafter"/>
</dbReference>
<dbReference type="GO" id="GO:0016323">
    <property type="term" value="C:basolateral plasma membrane"/>
    <property type="evidence" value="ECO:0007669"/>
    <property type="project" value="UniProtKB-SubCell"/>
</dbReference>
<dbReference type="FunCoup" id="A0A6J0BNW8">
    <property type="interactions" value="102"/>
</dbReference>
<name>A0A6J0BNW8_NEOLC</name>
<dbReference type="GO" id="GO:0030672">
    <property type="term" value="C:synaptic vesicle membrane"/>
    <property type="evidence" value="ECO:0007669"/>
    <property type="project" value="UniProtKB-SubCell"/>
</dbReference>
<dbReference type="Gene3D" id="1.20.1250.20">
    <property type="entry name" value="MFS general substrate transporter like domains"/>
    <property type="match status" value="1"/>
</dbReference>
<comment type="subcellular location">
    <subcellularLocation>
        <location evidence="1">Membrane</location>
        <topology evidence="1">Multi-pass membrane protein</topology>
    </subcellularLocation>
</comment>
<evidence type="ECO:0000256" key="5">
    <source>
        <dbReference type="SAM" id="MobiDB-lite"/>
    </source>
</evidence>
<dbReference type="GO" id="GO:0046942">
    <property type="term" value="P:carboxylic acid transport"/>
    <property type="evidence" value="ECO:0007669"/>
    <property type="project" value="UniProtKB-ARBA"/>
</dbReference>
<gene>
    <name evidence="9" type="primary">LOC107221790</name>
</gene>
<feature type="domain" description="Major facilitator superfamily (MFS) profile" evidence="7">
    <location>
        <begin position="17"/>
        <end position="463"/>
    </location>
</feature>
<dbReference type="PROSITE" id="PS50850">
    <property type="entry name" value="MFS"/>
    <property type="match status" value="1"/>
</dbReference>
<dbReference type="GO" id="GO:0015293">
    <property type="term" value="F:symporter activity"/>
    <property type="evidence" value="ECO:0007669"/>
    <property type="project" value="UniProtKB-KW"/>
</dbReference>
<evidence type="ECO:0000256" key="3">
    <source>
        <dbReference type="ARBA" id="ARBA00022989"/>
    </source>
</evidence>
<feature type="compositionally biased region" description="Low complexity" evidence="5">
    <location>
        <begin position="65"/>
        <end position="75"/>
    </location>
</feature>
<feature type="transmembrane region" description="Helical" evidence="6">
    <location>
        <begin position="405"/>
        <end position="425"/>
    </location>
</feature>
<dbReference type="InterPro" id="IPR020846">
    <property type="entry name" value="MFS_dom"/>
</dbReference>
<dbReference type="GeneID" id="107221790"/>
<dbReference type="InParanoid" id="A0A6J0BNW8"/>
<dbReference type="OrthoDB" id="2985014at2759"/>
<sequence length="503" mass="55090">MFSRFQLFCAGIPQRWVFAVMGFLAVTNAYTMRICLSLAITEMVSTSATSANDTSLDDTCPDLDSSTSSNTSSSSGTFEWSEYTQGIILSSFFWGYIITQLPGGVLADKFGGKYTLGLGIFSTAVFTLLTPVVVETFDATGLIVLRFLMGLGEGTTFPAVNVLIAQWAPPHERSKIGTVVMTGAQVGTVLGTALSGILIRYSSLGWPTVFYVFGGFGVLWFFVWLFLCYSTPATHPFITDREKHYLHETMNEHTHKRGGPTPWARILRSGPLWALVAGKVGHDWGFYTMVTDLPLYMSNVLKFSIQANGFLSALPYVVMWIASIASSWLADWLIKREKIGITNVRKICTTIASVGPAIFIIAASYAGCDRTVVVVLFTLGMGLMGPFYPGMMVNAIDLSPNYSGTLMAIVNGIGAIAGILAPYAVGVLTPNQTVGEWRVVFWITFVVFFVSNLVFDIWADGEVQPWNDLTEEIERQARKEIESKNEQGVANYGQTRNDGDVVT</sequence>
<feature type="transmembrane region" description="Helical" evidence="6">
    <location>
        <begin position="372"/>
        <end position="393"/>
    </location>
</feature>
<dbReference type="InterPro" id="IPR011701">
    <property type="entry name" value="MFS"/>
</dbReference>
<keyword evidence="2 6" id="KW-0812">Transmembrane</keyword>
<evidence type="ECO:0000256" key="6">
    <source>
        <dbReference type="SAM" id="Phobius"/>
    </source>
</evidence>
<feature type="transmembrane region" description="Helical" evidence="6">
    <location>
        <begin position="16"/>
        <end position="40"/>
    </location>
</feature>
<feature type="compositionally biased region" description="Polar residues" evidence="5">
    <location>
        <begin position="486"/>
        <end position="496"/>
    </location>
</feature>
<dbReference type="PANTHER" id="PTHR11662:SF415">
    <property type="entry name" value="AT30085P-RELATED"/>
    <property type="match status" value="1"/>
</dbReference>
<feature type="transmembrane region" description="Helical" evidence="6">
    <location>
        <begin position="140"/>
        <end position="164"/>
    </location>
</feature>
<dbReference type="InterPro" id="IPR005829">
    <property type="entry name" value="Sugar_transporter_CS"/>
</dbReference>